<evidence type="ECO:0000256" key="1">
    <source>
        <dbReference type="ARBA" id="ARBA00007532"/>
    </source>
</evidence>
<feature type="domain" description="Pyridine nucleotide-disulphide oxidoreductase dimerisation" evidence="7">
    <location>
        <begin position="386"/>
        <end position="495"/>
    </location>
</feature>
<dbReference type="Gene3D" id="3.50.50.60">
    <property type="entry name" value="FAD/NAD(P)-binding domain"/>
    <property type="match status" value="2"/>
</dbReference>
<protein>
    <submittedName>
        <fullName evidence="9">Mercuric reductase</fullName>
    </submittedName>
</protein>
<dbReference type="Proteomes" id="UP000813215">
    <property type="component" value="Unassembled WGS sequence"/>
</dbReference>
<evidence type="ECO:0000313" key="10">
    <source>
        <dbReference type="Proteomes" id="UP000813215"/>
    </source>
</evidence>
<dbReference type="NCBIfam" id="NF004991">
    <property type="entry name" value="PRK06370.1-3"/>
    <property type="match status" value="1"/>
</dbReference>
<feature type="binding site" evidence="5">
    <location>
        <begin position="216"/>
        <end position="223"/>
    </location>
    <ligand>
        <name>NAD(+)</name>
        <dbReference type="ChEBI" id="CHEBI:57540"/>
    </ligand>
</feature>
<dbReference type="EMBL" id="JAHHHW010000086">
    <property type="protein sequence ID" value="MBW4432478.1"/>
    <property type="molecule type" value="Genomic_DNA"/>
</dbReference>
<feature type="disulfide bond" description="Redox-active" evidence="6">
    <location>
        <begin position="80"/>
        <end position="85"/>
    </location>
</feature>
<evidence type="ECO:0000259" key="8">
    <source>
        <dbReference type="Pfam" id="PF07992"/>
    </source>
</evidence>
<evidence type="ECO:0000256" key="6">
    <source>
        <dbReference type="PIRSR" id="PIRSR000350-4"/>
    </source>
</evidence>
<evidence type="ECO:0000259" key="7">
    <source>
        <dbReference type="Pfam" id="PF02852"/>
    </source>
</evidence>
<comment type="similarity">
    <text evidence="1">Belongs to the class-I pyridine nucleotide-disulfide oxidoreductase family.</text>
</comment>
<dbReference type="SUPFAM" id="SSF55424">
    <property type="entry name" value="FAD/NAD-linked reductases, dimerisation (C-terminal) domain"/>
    <property type="match status" value="1"/>
</dbReference>
<dbReference type="FunFam" id="3.30.390.30:FF:000001">
    <property type="entry name" value="Dihydrolipoyl dehydrogenase"/>
    <property type="match status" value="1"/>
</dbReference>
<keyword evidence="5" id="KW-0520">NAD</keyword>
<feature type="domain" description="FAD/NAD(P)-binding" evidence="8">
    <location>
        <begin position="43"/>
        <end position="360"/>
    </location>
</feature>
<dbReference type="PRINTS" id="PR00411">
    <property type="entry name" value="PNDRDTASEI"/>
</dbReference>
<dbReference type="Pfam" id="PF02852">
    <property type="entry name" value="Pyr_redox_dim"/>
    <property type="match status" value="1"/>
</dbReference>
<dbReference type="GO" id="GO:0003955">
    <property type="term" value="F:NAD(P)H dehydrogenase (quinone) activity"/>
    <property type="evidence" value="ECO:0007669"/>
    <property type="project" value="TreeGrafter"/>
</dbReference>
<dbReference type="PANTHER" id="PTHR43014:SF2">
    <property type="entry name" value="MERCURIC REDUCTASE"/>
    <property type="match status" value="1"/>
</dbReference>
<keyword evidence="3 5" id="KW-0274">FAD</keyword>
<reference evidence="9" key="2">
    <citation type="journal article" date="2022" name="Microbiol. Resour. Announc.">
        <title>Metagenome Sequencing to Explore Phylogenomics of Terrestrial Cyanobacteria.</title>
        <authorList>
            <person name="Ward R.D."/>
            <person name="Stajich J.E."/>
            <person name="Johansen J.R."/>
            <person name="Huntemann M."/>
            <person name="Clum A."/>
            <person name="Foster B."/>
            <person name="Foster B."/>
            <person name="Roux S."/>
            <person name="Palaniappan K."/>
            <person name="Varghese N."/>
            <person name="Mukherjee S."/>
            <person name="Reddy T.B.K."/>
            <person name="Daum C."/>
            <person name="Copeland A."/>
            <person name="Chen I.A."/>
            <person name="Ivanova N.N."/>
            <person name="Kyrpides N.C."/>
            <person name="Shapiro N."/>
            <person name="Eloe-Fadrosh E.A."/>
            <person name="Pietrasiak N."/>
        </authorList>
    </citation>
    <scope>NUCLEOTIDE SEQUENCE</scope>
    <source>
        <strain evidence="9">HA4357-MV3</strain>
    </source>
</reference>
<dbReference type="PANTHER" id="PTHR43014">
    <property type="entry name" value="MERCURIC REDUCTASE"/>
    <property type="match status" value="1"/>
</dbReference>
<dbReference type="AlphaFoldDB" id="A0A9E3LTD5"/>
<proteinExistence type="inferred from homology"/>
<feature type="binding site" evidence="5">
    <location>
        <position position="306"/>
    </location>
    <ligand>
        <name>NAD(+)</name>
        <dbReference type="ChEBI" id="CHEBI:57540"/>
    </ligand>
</feature>
<accession>A0A9E3LTD5</accession>
<comment type="cofactor">
    <cofactor evidence="5">
        <name>FAD</name>
        <dbReference type="ChEBI" id="CHEBI:57692"/>
    </cofactor>
    <text evidence="5">Binds 1 FAD per subunit.</text>
</comment>
<feature type="binding site" evidence="5">
    <location>
        <position position="89"/>
    </location>
    <ligand>
        <name>FAD</name>
        <dbReference type="ChEBI" id="CHEBI:57692"/>
    </ligand>
</feature>
<keyword evidence="5" id="KW-0547">Nucleotide-binding</keyword>
<dbReference type="InterPro" id="IPR023753">
    <property type="entry name" value="FAD/NAD-binding_dom"/>
</dbReference>
<keyword evidence="2" id="KW-0285">Flavoprotein</keyword>
<evidence type="ECO:0000256" key="3">
    <source>
        <dbReference type="ARBA" id="ARBA00022827"/>
    </source>
</evidence>
<dbReference type="InterPro" id="IPR001100">
    <property type="entry name" value="Pyr_nuc-diS_OxRdtase"/>
</dbReference>
<feature type="binding site" evidence="5">
    <location>
        <position position="347"/>
    </location>
    <ligand>
        <name>FAD</name>
        <dbReference type="ChEBI" id="CHEBI:57692"/>
    </ligand>
</feature>
<dbReference type="Gene3D" id="3.30.390.30">
    <property type="match status" value="1"/>
</dbReference>
<dbReference type="PRINTS" id="PR00368">
    <property type="entry name" value="FADPNR"/>
</dbReference>
<dbReference type="InterPro" id="IPR004099">
    <property type="entry name" value="Pyr_nucl-diS_OxRdtase_dimer"/>
</dbReference>
<evidence type="ECO:0000256" key="5">
    <source>
        <dbReference type="PIRSR" id="PIRSR000350-3"/>
    </source>
</evidence>
<feature type="binding site" evidence="5">
    <location>
        <begin position="179"/>
        <end position="181"/>
    </location>
    <ligand>
        <name>FAD</name>
        <dbReference type="ChEBI" id="CHEBI:57692"/>
    </ligand>
</feature>
<dbReference type="SUPFAM" id="SSF51905">
    <property type="entry name" value="FAD/NAD(P)-binding domain"/>
    <property type="match status" value="1"/>
</dbReference>
<dbReference type="PIRSF" id="PIRSF000350">
    <property type="entry name" value="Mercury_reductase_MerA"/>
    <property type="match status" value="1"/>
</dbReference>
<dbReference type="InterPro" id="IPR016156">
    <property type="entry name" value="FAD/NAD-linked_Rdtase_dimer_sf"/>
</dbReference>
<keyword evidence="4" id="KW-0560">Oxidoreductase</keyword>
<reference evidence="9" key="1">
    <citation type="submission" date="2021-05" db="EMBL/GenBank/DDBJ databases">
        <authorList>
            <person name="Pietrasiak N."/>
            <person name="Ward R."/>
            <person name="Stajich J.E."/>
            <person name="Kurbessoian T."/>
        </authorList>
    </citation>
    <scope>NUCLEOTIDE SEQUENCE</scope>
    <source>
        <strain evidence="9">HA4357-MV3</strain>
    </source>
</reference>
<evidence type="ECO:0000256" key="2">
    <source>
        <dbReference type="ARBA" id="ARBA00022630"/>
    </source>
</evidence>
<dbReference type="InterPro" id="IPR036188">
    <property type="entry name" value="FAD/NAD-bd_sf"/>
</dbReference>
<dbReference type="Pfam" id="PF07992">
    <property type="entry name" value="Pyr_redox_2"/>
    <property type="match status" value="1"/>
</dbReference>
<dbReference type="GO" id="GO:0050660">
    <property type="term" value="F:flavin adenine dinucleotide binding"/>
    <property type="evidence" value="ECO:0007669"/>
    <property type="project" value="TreeGrafter"/>
</dbReference>
<gene>
    <name evidence="9" type="ORF">KME28_12270</name>
</gene>
<name>A0A9E3LTD5_9NOST</name>
<evidence type="ECO:0000313" key="9">
    <source>
        <dbReference type="EMBL" id="MBW4432478.1"/>
    </source>
</evidence>
<organism evidence="9 10">
    <name type="scientific">Pelatocladus maniniholoensis HA4357-MV3</name>
    <dbReference type="NCBI Taxonomy" id="1117104"/>
    <lineage>
        <taxon>Bacteria</taxon>
        <taxon>Bacillati</taxon>
        <taxon>Cyanobacteriota</taxon>
        <taxon>Cyanophyceae</taxon>
        <taxon>Nostocales</taxon>
        <taxon>Nostocaceae</taxon>
        <taxon>Pelatocladus</taxon>
    </lineage>
</organism>
<sequence length="519" mass="57098">MSQAVFPPTDQPISVPPMDRYNQELIENLHPPDWSNPEPAPCYNLVVIGAGTAGLVTAAGAALLGAKVALVEKRLMGGDCTNVGCVPSKTMIRSARLVADIKHAGKFGIDTFHYIDIDFPAVMERLRRIRTAISPHDSAKRFQQEFGVDVFFGNAYFSGRDTVEVANKTLRFKKAVIATGSSPKKLSIAGLEEVQYLTNENVFSLTCRPNRLAVIGGGYIGCELAQTFRRLGSEVIVLQKGSQLLGREDADAATIIQKTFVREGIQLVLGANIYKVERQDTDKVIHYEANQKDKQVHVDEILVGVGRSPNVEDLNLNSVGVQYDTNKGVMINDYLQTTNPRIYAVGDVCMAWKFTHAADAAARMVVQNALFSVLGVGRKKLSSLIMPWCTYTDPEVAHVGMYPEQAKEKGIEIDNYYITLNEVDRAIIDGEAEGFVKFHVKKGTDKILGATIVARHAGEMINEITLAMTNNLGMGAIAKTIHPYPTQAEAIRKAADAYNRTRLTPLVKKIVSSWLSWQR</sequence>
<evidence type="ECO:0000256" key="4">
    <source>
        <dbReference type="ARBA" id="ARBA00023002"/>
    </source>
</evidence>
<comment type="caution">
    <text evidence="9">The sequence shown here is derived from an EMBL/GenBank/DDBJ whole genome shotgun (WGS) entry which is preliminary data.</text>
</comment>